<gene>
    <name evidence="1" type="ORF">CUJ84_Chr003625</name>
</gene>
<accession>A0A2K9Z6V1</accession>
<dbReference type="EMBL" id="CP025012">
    <property type="protein sequence ID" value="AUW43956.1"/>
    <property type="molecule type" value="Genomic_DNA"/>
</dbReference>
<evidence type="ECO:0000313" key="2">
    <source>
        <dbReference type="Proteomes" id="UP000238523"/>
    </source>
</evidence>
<proteinExistence type="predicted"/>
<dbReference type="Proteomes" id="UP000238523">
    <property type="component" value="Chromosome"/>
</dbReference>
<dbReference type="AlphaFoldDB" id="A0A2K9Z6V1"/>
<protein>
    <submittedName>
        <fullName evidence="1">Uncharacterized protein</fullName>
    </submittedName>
</protein>
<sequence length="86" mass="9156">MVIPFLVDGRAVQRAVALEPAGATICKDGSGWLLLAVCNEPDLKGTVTIAYSLSLARLRAVEHVMNTTLSVVPGPYSRVVHQLPNS</sequence>
<evidence type="ECO:0000313" key="1">
    <source>
        <dbReference type="EMBL" id="AUW43956.1"/>
    </source>
</evidence>
<reference evidence="1 2" key="1">
    <citation type="submission" date="2017-11" db="EMBL/GenBank/DDBJ databases">
        <title>Complete genome of Rhizobium leguminosarum Norway, an ineffective micro-symbiont.</title>
        <authorList>
            <person name="Hoffrichter A."/>
            <person name="Liang J."/>
            <person name="Brachmann A."/>
            <person name="Marin M."/>
        </authorList>
    </citation>
    <scope>NUCLEOTIDE SEQUENCE [LARGE SCALE GENOMIC DNA]</scope>
    <source>
        <strain evidence="1 2">Norway</strain>
    </source>
</reference>
<organism evidence="1 2">
    <name type="scientific">Rhizobium leguminosarum</name>
    <dbReference type="NCBI Taxonomy" id="384"/>
    <lineage>
        <taxon>Bacteria</taxon>
        <taxon>Pseudomonadati</taxon>
        <taxon>Pseudomonadota</taxon>
        <taxon>Alphaproteobacteria</taxon>
        <taxon>Hyphomicrobiales</taxon>
        <taxon>Rhizobiaceae</taxon>
        <taxon>Rhizobium/Agrobacterium group</taxon>
        <taxon>Rhizobium</taxon>
    </lineage>
</organism>
<name>A0A2K9Z6V1_RHILE</name>